<feature type="region of interest" description="Disordered" evidence="1">
    <location>
        <begin position="361"/>
        <end position="381"/>
    </location>
</feature>
<dbReference type="AlphaFoldDB" id="A0A9D9HJ73"/>
<dbReference type="EMBL" id="JADIMK010000004">
    <property type="protein sequence ID" value="MBO8454828.1"/>
    <property type="molecule type" value="Genomic_DNA"/>
</dbReference>
<reference evidence="4" key="1">
    <citation type="submission" date="2020-10" db="EMBL/GenBank/DDBJ databases">
        <authorList>
            <person name="Gilroy R."/>
        </authorList>
    </citation>
    <scope>NUCLEOTIDE SEQUENCE</scope>
    <source>
        <strain evidence="4">B1-3475</strain>
    </source>
</reference>
<dbReference type="Pfam" id="PF08522">
    <property type="entry name" value="BT_3987-like_N"/>
    <property type="match status" value="1"/>
</dbReference>
<sequence>MKFRFIFAAPVVLSLLAAGCSQKYSTIENGLYINEAAPSGQFHQQVESLVVRGETTVTIHLRLAQPLDVDVHASLALAPELVEEYNSINGASYVPLPEEYIDFPADVVIPAGSISSDPVAVKISEFPTGNGLAYCIPLKIASSDADVRIMEASGHILYLITTPLMQVVPTMDAGTLPQTAGDWNVATSEWTLEAWVWMSAFPINNQAIFNAPVSKGTEIYIRFGDADVPFDKLQIKTHGSQFNSNATFEPAKWYHVAFVCANNKCILYINGQEDSSMEISGNDYVINNLQLCSSGSYFRAQCKMAQVRFWSKALTASAIQDAMNREVPASSEGLMGYWKLNEGSGNVYKDSSPNGRDMTCDKAPSWSSDMIDFTDPNASAE</sequence>
<dbReference type="InterPro" id="IPR013320">
    <property type="entry name" value="ConA-like_dom_sf"/>
</dbReference>
<dbReference type="SUPFAM" id="SSF49899">
    <property type="entry name" value="Concanavalin A-like lectins/glucanases"/>
    <property type="match status" value="1"/>
</dbReference>
<dbReference type="Gene3D" id="2.60.120.200">
    <property type="match status" value="1"/>
</dbReference>
<feature type="domain" description="BT-3987-like N-terminal" evidence="3">
    <location>
        <begin position="28"/>
        <end position="146"/>
    </location>
</feature>
<organism evidence="4 5">
    <name type="scientific">Candidatus Cryptobacteroides intestinigallinarum</name>
    <dbReference type="NCBI Taxonomy" id="2840767"/>
    <lineage>
        <taxon>Bacteria</taxon>
        <taxon>Pseudomonadati</taxon>
        <taxon>Bacteroidota</taxon>
        <taxon>Bacteroidia</taxon>
        <taxon>Bacteroidales</taxon>
        <taxon>Candidatus Cryptobacteroides</taxon>
    </lineage>
</organism>
<dbReference type="PROSITE" id="PS51257">
    <property type="entry name" value="PROKAR_LIPOPROTEIN"/>
    <property type="match status" value="1"/>
</dbReference>
<dbReference type="Pfam" id="PF13385">
    <property type="entry name" value="Laminin_G_3"/>
    <property type="match status" value="1"/>
</dbReference>
<dbReference type="GO" id="GO:0004553">
    <property type="term" value="F:hydrolase activity, hydrolyzing O-glycosyl compounds"/>
    <property type="evidence" value="ECO:0007669"/>
    <property type="project" value="UniProtKB-ARBA"/>
</dbReference>
<evidence type="ECO:0000259" key="3">
    <source>
        <dbReference type="Pfam" id="PF08522"/>
    </source>
</evidence>
<dbReference type="Gene3D" id="2.60.40.1740">
    <property type="entry name" value="hypothetical protein (bacova_03559)"/>
    <property type="match status" value="1"/>
</dbReference>
<evidence type="ECO:0000313" key="5">
    <source>
        <dbReference type="Proteomes" id="UP000823617"/>
    </source>
</evidence>
<feature type="chain" id="PRO_5039633248" evidence="2">
    <location>
        <begin position="24"/>
        <end position="381"/>
    </location>
</feature>
<comment type="caution">
    <text evidence="4">The sequence shown here is derived from an EMBL/GenBank/DDBJ whole genome shotgun (WGS) entry which is preliminary data.</text>
</comment>
<reference evidence="4" key="2">
    <citation type="journal article" date="2021" name="PeerJ">
        <title>Extensive microbial diversity within the chicken gut microbiome revealed by metagenomics and culture.</title>
        <authorList>
            <person name="Gilroy R."/>
            <person name="Ravi A."/>
            <person name="Getino M."/>
            <person name="Pursley I."/>
            <person name="Horton D.L."/>
            <person name="Alikhan N.F."/>
            <person name="Baker D."/>
            <person name="Gharbi K."/>
            <person name="Hall N."/>
            <person name="Watson M."/>
            <person name="Adriaenssens E.M."/>
            <person name="Foster-Nyarko E."/>
            <person name="Jarju S."/>
            <person name="Secka A."/>
            <person name="Antonio M."/>
            <person name="Oren A."/>
            <person name="Chaudhuri R.R."/>
            <person name="La Ragione R."/>
            <person name="Hildebrand F."/>
            <person name="Pallen M.J."/>
        </authorList>
    </citation>
    <scope>NUCLEOTIDE SEQUENCE</scope>
    <source>
        <strain evidence="4">B1-3475</strain>
    </source>
</reference>
<protein>
    <submittedName>
        <fullName evidence="4">DUF1735 domain-containing protein</fullName>
    </submittedName>
</protein>
<evidence type="ECO:0000256" key="2">
    <source>
        <dbReference type="SAM" id="SignalP"/>
    </source>
</evidence>
<dbReference type="Proteomes" id="UP000823617">
    <property type="component" value="Unassembled WGS sequence"/>
</dbReference>
<keyword evidence="2" id="KW-0732">Signal</keyword>
<dbReference type="InterPro" id="IPR013728">
    <property type="entry name" value="BT_3987-like_N"/>
</dbReference>
<dbReference type="GO" id="GO:0005975">
    <property type="term" value="P:carbohydrate metabolic process"/>
    <property type="evidence" value="ECO:0007669"/>
    <property type="project" value="UniProtKB-ARBA"/>
</dbReference>
<evidence type="ECO:0000313" key="4">
    <source>
        <dbReference type="EMBL" id="MBO8454828.1"/>
    </source>
</evidence>
<gene>
    <name evidence="4" type="ORF">IAC08_00270</name>
</gene>
<evidence type="ECO:0000256" key="1">
    <source>
        <dbReference type="SAM" id="MobiDB-lite"/>
    </source>
</evidence>
<proteinExistence type="predicted"/>
<accession>A0A9D9HJ73</accession>
<name>A0A9D9HJ73_9BACT</name>
<feature type="signal peptide" evidence="2">
    <location>
        <begin position="1"/>
        <end position="23"/>
    </location>
</feature>